<comment type="caution">
    <text evidence="4">The sequence shown here is derived from an EMBL/GenBank/DDBJ whole genome shotgun (WGS) entry which is preliminary data.</text>
</comment>
<protein>
    <submittedName>
        <fullName evidence="4">Stalk domain-containing protein</fullName>
    </submittedName>
</protein>
<dbReference type="EMBL" id="JANIPJ010000018">
    <property type="protein sequence ID" value="MCR2806626.1"/>
    <property type="molecule type" value="Genomic_DNA"/>
</dbReference>
<sequence length="332" mass="36381">MIRGNKRSGRRFIIAVWAMLLLSVMPLSAFAAQEEAAVAKDVTIKLDGEAVKLADPIRKLDGRLFLPVARVAELFGAKVTWNSKTEEASLHTALGDQIIFGNEVPVVYFNDGRYMLTETPFIADGRMYIPLRDAAELLHAKVKWNDEENTAELTTVEPAIVTEEYGLAEISAETGSSSAVLLARNELDAKAELKAGAKVRVVIPSVLSREAKPFTEEDYMLLAKITQVESGNESYEGQLGVANVILNRVKDSRFPNSIKGVIYSGKQFPPAHNGLLDKSKPNASVLRAAKDALNGKNNVENAVYFFNPKVSTSSFFKKLDVIVTIGHHSFAK</sequence>
<feature type="signal peptide" evidence="1">
    <location>
        <begin position="1"/>
        <end position="31"/>
    </location>
</feature>
<dbReference type="InterPro" id="IPR011105">
    <property type="entry name" value="Cell_wall_hydrolase_SleB"/>
</dbReference>
<evidence type="ECO:0000259" key="3">
    <source>
        <dbReference type="Pfam" id="PF07833"/>
    </source>
</evidence>
<dbReference type="Gene3D" id="6.20.240.60">
    <property type="match status" value="1"/>
</dbReference>
<dbReference type="InterPro" id="IPR036582">
    <property type="entry name" value="Mao_N_sf"/>
</dbReference>
<organism evidence="4 5">
    <name type="scientific">Paenibacillus soyae</name>
    <dbReference type="NCBI Taxonomy" id="2969249"/>
    <lineage>
        <taxon>Bacteria</taxon>
        <taxon>Bacillati</taxon>
        <taxon>Bacillota</taxon>
        <taxon>Bacilli</taxon>
        <taxon>Bacillales</taxon>
        <taxon>Paenibacillaceae</taxon>
        <taxon>Paenibacillus</taxon>
    </lineage>
</organism>
<evidence type="ECO:0000313" key="5">
    <source>
        <dbReference type="Proteomes" id="UP001141950"/>
    </source>
</evidence>
<evidence type="ECO:0000256" key="1">
    <source>
        <dbReference type="SAM" id="SignalP"/>
    </source>
</evidence>
<dbReference type="Pfam" id="PF07486">
    <property type="entry name" value="Hydrolase_2"/>
    <property type="match status" value="1"/>
</dbReference>
<feature type="domain" description="Cell wall hydrolase SleB" evidence="2">
    <location>
        <begin position="232"/>
        <end position="331"/>
    </location>
</feature>
<feature type="chain" id="PRO_5040963688" evidence="1">
    <location>
        <begin position="32"/>
        <end position="332"/>
    </location>
</feature>
<dbReference type="GO" id="GO:0016787">
    <property type="term" value="F:hydrolase activity"/>
    <property type="evidence" value="ECO:0007669"/>
    <property type="project" value="InterPro"/>
</dbReference>
<dbReference type="InterPro" id="IPR042047">
    <property type="entry name" value="SleB_dom1"/>
</dbReference>
<evidence type="ECO:0000313" key="4">
    <source>
        <dbReference type="EMBL" id="MCR2806626.1"/>
    </source>
</evidence>
<gene>
    <name evidence="4" type="ORF">NQZ67_22340</name>
</gene>
<reference evidence="4" key="1">
    <citation type="submission" date="2022-08" db="EMBL/GenBank/DDBJ databases">
        <title>The genomic sequence of strain Paenibacillus sp. SCIV0701.</title>
        <authorList>
            <person name="Zhao H."/>
        </authorList>
    </citation>
    <scope>NUCLEOTIDE SEQUENCE</scope>
    <source>
        <strain evidence="4">SCIV0701</strain>
    </source>
</reference>
<dbReference type="SUPFAM" id="SSF55383">
    <property type="entry name" value="Copper amine oxidase, domain N"/>
    <property type="match status" value="2"/>
</dbReference>
<proteinExistence type="predicted"/>
<keyword evidence="1" id="KW-0732">Signal</keyword>
<dbReference type="AlphaFoldDB" id="A0A9X2MVH9"/>
<dbReference type="RefSeq" id="WP_257450259.1">
    <property type="nucleotide sequence ID" value="NZ_JANIPJ010000018.1"/>
</dbReference>
<accession>A0A9X2MVH9</accession>
<dbReference type="Pfam" id="PF07833">
    <property type="entry name" value="Cu_amine_oxidN1"/>
    <property type="match status" value="2"/>
</dbReference>
<keyword evidence="5" id="KW-1185">Reference proteome</keyword>
<name>A0A9X2MVH9_9BACL</name>
<evidence type="ECO:0000259" key="2">
    <source>
        <dbReference type="Pfam" id="PF07486"/>
    </source>
</evidence>
<dbReference type="Gene3D" id="1.10.10.2520">
    <property type="entry name" value="Cell wall hydrolase SleB, domain 1"/>
    <property type="match status" value="1"/>
</dbReference>
<feature type="domain" description="Copper amine oxidase-like N-terminal" evidence="3">
    <location>
        <begin position="41"/>
        <end position="88"/>
    </location>
</feature>
<dbReference type="Proteomes" id="UP001141950">
    <property type="component" value="Unassembled WGS sequence"/>
</dbReference>
<dbReference type="Gene3D" id="3.30.457.10">
    <property type="entry name" value="Copper amine oxidase-like, N-terminal domain"/>
    <property type="match status" value="1"/>
</dbReference>
<dbReference type="InterPro" id="IPR012854">
    <property type="entry name" value="Cu_amine_oxidase-like_N"/>
</dbReference>
<feature type="domain" description="Copper amine oxidase-like N-terminal" evidence="3">
    <location>
        <begin position="111"/>
        <end position="182"/>
    </location>
</feature>